<accession>A0A1I6YDS0</accession>
<sequence>MARHFSVFFTTLLLLCGTVAPAQSVDWKTIGDWRISYYPGSQGCQAFVLYEDYTAFFIGFDHTRKTPALDVTILDRRWSAMKDGAEYKVQLRFGTQPAWTLNMDGVMLNGLPGLNILIDATDAHQFIAQFQRERTMQWQHGETRLGRYPLTGSRKAFEEIRRCQAHHDATASGAIRPMARTPETQVEQTAAAE</sequence>
<feature type="signal peptide" evidence="1">
    <location>
        <begin position="1"/>
        <end position="22"/>
    </location>
</feature>
<evidence type="ECO:0000256" key="1">
    <source>
        <dbReference type="SAM" id="SignalP"/>
    </source>
</evidence>
<keyword evidence="3" id="KW-1185">Reference proteome</keyword>
<dbReference type="AlphaFoldDB" id="A0A1I6YDS0"/>
<dbReference type="OrthoDB" id="7705693at2"/>
<dbReference type="STRING" id="999627.SAMN05216236_102152"/>
<name>A0A1I6YDS0_9RHOB</name>
<reference evidence="2 3" key="1">
    <citation type="submission" date="2016-10" db="EMBL/GenBank/DDBJ databases">
        <authorList>
            <person name="de Groot N.N."/>
        </authorList>
    </citation>
    <scope>NUCLEOTIDE SEQUENCE [LARGE SCALE GENOMIC DNA]</scope>
    <source>
        <strain evidence="2 3">CGMCC 1.10959</strain>
    </source>
</reference>
<proteinExistence type="predicted"/>
<keyword evidence="1" id="KW-0732">Signal</keyword>
<organism evidence="2 3">
    <name type="scientific">Sedimentitalea nanhaiensis</name>
    <dbReference type="NCBI Taxonomy" id="999627"/>
    <lineage>
        <taxon>Bacteria</taxon>
        <taxon>Pseudomonadati</taxon>
        <taxon>Pseudomonadota</taxon>
        <taxon>Alphaproteobacteria</taxon>
        <taxon>Rhodobacterales</taxon>
        <taxon>Paracoccaceae</taxon>
        <taxon>Sedimentitalea</taxon>
    </lineage>
</organism>
<evidence type="ECO:0000313" key="2">
    <source>
        <dbReference type="EMBL" id="SFT48354.1"/>
    </source>
</evidence>
<dbReference type="RefSeq" id="WP_027260590.1">
    <property type="nucleotide sequence ID" value="NZ_FPAW01000002.1"/>
</dbReference>
<protein>
    <recommendedName>
        <fullName evidence="4">Invasion protein IalB, involved in pathogenesis</fullName>
    </recommendedName>
</protein>
<evidence type="ECO:0008006" key="4">
    <source>
        <dbReference type="Google" id="ProtNLM"/>
    </source>
</evidence>
<gene>
    <name evidence="2" type="ORF">SAMN05216236_102152</name>
</gene>
<evidence type="ECO:0000313" key="3">
    <source>
        <dbReference type="Proteomes" id="UP000182466"/>
    </source>
</evidence>
<dbReference type="EMBL" id="FPAW01000002">
    <property type="protein sequence ID" value="SFT48354.1"/>
    <property type="molecule type" value="Genomic_DNA"/>
</dbReference>
<feature type="chain" id="PRO_5010384919" description="Invasion protein IalB, involved in pathogenesis" evidence="1">
    <location>
        <begin position="23"/>
        <end position="193"/>
    </location>
</feature>
<dbReference type="Proteomes" id="UP000182466">
    <property type="component" value="Unassembled WGS sequence"/>
</dbReference>